<evidence type="ECO:0000313" key="2">
    <source>
        <dbReference type="Proteomes" id="UP000240903"/>
    </source>
</evidence>
<gene>
    <name evidence="1" type="ORF">PsPhLittlefix_gp92</name>
</gene>
<organism evidence="1 2">
    <name type="scientific">Pseudomonas phage Littlefix</name>
    <dbReference type="NCBI Taxonomy" id="2079289"/>
    <lineage>
        <taxon>Viruses</taxon>
        <taxon>Duplodnaviria</taxon>
        <taxon>Heunggongvirae</taxon>
        <taxon>Uroviricota</taxon>
        <taxon>Caudoviricetes</taxon>
        <taxon>Schitoviridae</taxon>
        <taxon>Littlefixvirus</taxon>
        <taxon>Littlefixvirus littlefix</taxon>
    </lineage>
</organism>
<sequence length="138" mass="15617">MHIREYPNLCASLGAAKVDTIAFHQADVYAPTKRARIVNNPHRKRLMWKPFGEDKAVDDILSGIARLDYGTEQGLNPVRLYVLLQSAERISSELIVDVMGLQERQGRRYLAAARLAITQLTRHFENNPLEVGDDTTED</sequence>
<name>A0A2K9VHW9_9CAUD</name>
<dbReference type="Proteomes" id="UP000240903">
    <property type="component" value="Segment"/>
</dbReference>
<accession>A0A2K9VHW9</accession>
<proteinExistence type="predicted"/>
<reference evidence="2" key="1">
    <citation type="submission" date="2018-01" db="EMBL/GenBank/DDBJ databases">
        <title>Pseudomonas phages infecting Pseudomonas sp. isolated from Prunus avium.</title>
        <authorList>
            <person name="Colberg O."/>
            <person name="Carstens A.B."/>
            <person name="Kot W."/>
            <person name="Hansen L.H."/>
        </authorList>
    </citation>
    <scope>NUCLEOTIDE SEQUENCE [LARGE SCALE GENOMIC DNA]</scope>
</reference>
<evidence type="ECO:0000313" key="1">
    <source>
        <dbReference type="EMBL" id="AUV61907.1"/>
    </source>
</evidence>
<dbReference type="EMBL" id="MG775260">
    <property type="protein sequence ID" value="AUV61907.1"/>
    <property type="molecule type" value="Genomic_DNA"/>
</dbReference>
<keyword evidence="2" id="KW-1185">Reference proteome</keyword>
<protein>
    <submittedName>
        <fullName evidence="1">Uncharacterized protein</fullName>
    </submittedName>
</protein>